<evidence type="ECO:0000313" key="2">
    <source>
        <dbReference type="EMBL" id="KAJ3562618.1"/>
    </source>
</evidence>
<evidence type="ECO:0000313" key="3">
    <source>
        <dbReference type="Proteomes" id="UP001213000"/>
    </source>
</evidence>
<sequence>MALANTTKACGHQATITSSESLHKFINALERRSFPHTLRFPLLVKLFTGNSEDLCAASWVEPEVLGGQPMVSVLPQPLLVIRHLSLPGINNFTCEVGSSDEHSWLLSHVGSPKFAILDGRLGAVSIPSIYSLTVGSFSHHTLLPAVYLISQLTHASSGIAALKVLEYRLLVARNSGMLLKEEGISPQRILYVLGRAHQQTINVVSPMLSLPSLEPLHGETFSERSKQYPSQLSGDCLPFLKEKSNDVGFAILAYLIIRPRISTQVKRCRIEQLSPSHLDAGENASEKEGEMEVDTEALTEATTSSNVPRPQPQASKPNLCPSKPTLAPNSHHPKPKPPLIRPSKPIVRIYASTAFGAAELKPLSTSLPPIVSSRIWRLSINSAENRPPYDYARPSLTYLPFTINSL</sequence>
<accession>A0AAD5YSU5</accession>
<dbReference type="Proteomes" id="UP001213000">
    <property type="component" value="Unassembled WGS sequence"/>
</dbReference>
<name>A0AAD5YSU5_9AGAR</name>
<gene>
    <name evidence="2" type="ORF">NP233_g9460</name>
</gene>
<evidence type="ECO:0000256" key="1">
    <source>
        <dbReference type="SAM" id="MobiDB-lite"/>
    </source>
</evidence>
<reference evidence="2" key="1">
    <citation type="submission" date="2022-07" db="EMBL/GenBank/DDBJ databases">
        <title>Genome Sequence of Leucocoprinus birnbaumii.</title>
        <authorList>
            <person name="Buettner E."/>
        </authorList>
    </citation>
    <scope>NUCLEOTIDE SEQUENCE</scope>
    <source>
        <strain evidence="2">VT141</strain>
    </source>
</reference>
<keyword evidence="3" id="KW-1185">Reference proteome</keyword>
<feature type="region of interest" description="Disordered" evidence="1">
    <location>
        <begin position="300"/>
        <end position="342"/>
    </location>
</feature>
<organism evidence="2 3">
    <name type="scientific">Leucocoprinus birnbaumii</name>
    <dbReference type="NCBI Taxonomy" id="56174"/>
    <lineage>
        <taxon>Eukaryota</taxon>
        <taxon>Fungi</taxon>
        <taxon>Dikarya</taxon>
        <taxon>Basidiomycota</taxon>
        <taxon>Agaricomycotina</taxon>
        <taxon>Agaricomycetes</taxon>
        <taxon>Agaricomycetidae</taxon>
        <taxon>Agaricales</taxon>
        <taxon>Agaricineae</taxon>
        <taxon>Agaricaceae</taxon>
        <taxon>Leucocoprinus</taxon>
    </lineage>
</organism>
<dbReference type="AlphaFoldDB" id="A0AAD5YSU5"/>
<comment type="caution">
    <text evidence="2">The sequence shown here is derived from an EMBL/GenBank/DDBJ whole genome shotgun (WGS) entry which is preliminary data.</text>
</comment>
<protein>
    <submittedName>
        <fullName evidence="2">Uncharacterized protein</fullName>
    </submittedName>
</protein>
<feature type="compositionally biased region" description="Polar residues" evidence="1">
    <location>
        <begin position="300"/>
        <end position="316"/>
    </location>
</feature>
<proteinExistence type="predicted"/>
<dbReference type="EMBL" id="JANIEX010000848">
    <property type="protein sequence ID" value="KAJ3562618.1"/>
    <property type="molecule type" value="Genomic_DNA"/>
</dbReference>